<keyword evidence="3" id="KW-1185">Reference proteome</keyword>
<dbReference type="EMBL" id="PZZL01000001">
    <property type="protein sequence ID" value="PTM61412.1"/>
    <property type="molecule type" value="Genomic_DNA"/>
</dbReference>
<evidence type="ECO:0000313" key="3">
    <source>
        <dbReference type="Proteomes" id="UP000241808"/>
    </source>
</evidence>
<dbReference type="PANTHER" id="PTHR42928:SF5">
    <property type="entry name" value="BLR1237 PROTEIN"/>
    <property type="match status" value="1"/>
</dbReference>
<dbReference type="Pfam" id="PF03401">
    <property type="entry name" value="TctC"/>
    <property type="match status" value="1"/>
</dbReference>
<dbReference type="CDD" id="cd07012">
    <property type="entry name" value="PBP2_Bug_TTT"/>
    <property type="match status" value="1"/>
</dbReference>
<sequence>MVGMMKSKELTRRLVMGAPLILSAASIAPARDLSQLRLIVPFSAGTNTDAMARHLAEAVAPALGDRPVVVNRDGAAETLAFAELAQRPADDATFLFAAAGPLTVHPHLPREPRIDPADYMPVCQLFEQDLMLVASPRLAVTDVEGLIAAARAAPGTLTIGHYGPASATHLELIGFTRATGINVVAVPYRSHGQLMADLASGALQAAFTTPGSFDPTVIRGLALISDAPDAGVPTTAAVGHRPTARVFGGLIARSGTSSDVAAVVARAFAAAIAEPPFAALTARMGIRPIHAGPEAFARRINEESLRMQALLKTLDLASR</sequence>
<evidence type="ECO:0000313" key="2">
    <source>
        <dbReference type="EMBL" id="PTM61412.1"/>
    </source>
</evidence>
<dbReference type="OrthoDB" id="7245822at2"/>
<name>A0A2T4ZHG2_9HYPH</name>
<dbReference type="InterPro" id="IPR005064">
    <property type="entry name" value="BUG"/>
</dbReference>
<reference evidence="2 3" key="1">
    <citation type="submission" date="2018-04" db="EMBL/GenBank/DDBJ databases">
        <title>Genomic Encyclopedia of Archaeal and Bacterial Type Strains, Phase II (KMG-II): from individual species to whole genera.</title>
        <authorList>
            <person name="Goeker M."/>
        </authorList>
    </citation>
    <scope>NUCLEOTIDE SEQUENCE [LARGE SCALE GENOMIC DNA]</scope>
    <source>
        <strain evidence="2 3">DSM 25521</strain>
    </source>
</reference>
<dbReference type="Gene3D" id="3.40.190.10">
    <property type="entry name" value="Periplasmic binding protein-like II"/>
    <property type="match status" value="1"/>
</dbReference>
<comment type="caution">
    <text evidence="2">The sequence shown here is derived from an EMBL/GenBank/DDBJ whole genome shotgun (WGS) entry which is preliminary data.</text>
</comment>
<dbReference type="PANTHER" id="PTHR42928">
    <property type="entry name" value="TRICARBOXYLATE-BINDING PROTEIN"/>
    <property type="match status" value="1"/>
</dbReference>
<keyword evidence="2" id="KW-0675">Receptor</keyword>
<gene>
    <name evidence="2" type="ORF">C8P69_10179</name>
</gene>
<dbReference type="SUPFAM" id="SSF53850">
    <property type="entry name" value="Periplasmic binding protein-like II"/>
    <property type="match status" value="1"/>
</dbReference>
<organism evidence="2 3">
    <name type="scientific">Phreatobacter oligotrophus</name>
    <dbReference type="NCBI Taxonomy" id="1122261"/>
    <lineage>
        <taxon>Bacteria</taxon>
        <taxon>Pseudomonadati</taxon>
        <taxon>Pseudomonadota</taxon>
        <taxon>Alphaproteobacteria</taxon>
        <taxon>Hyphomicrobiales</taxon>
        <taxon>Phreatobacteraceae</taxon>
        <taxon>Phreatobacter</taxon>
    </lineage>
</organism>
<comment type="similarity">
    <text evidence="1">Belongs to the UPF0065 (bug) family.</text>
</comment>
<dbReference type="InterPro" id="IPR042100">
    <property type="entry name" value="Bug_dom1"/>
</dbReference>
<protein>
    <submittedName>
        <fullName evidence="2">Tripartite-type tricarboxylate transporter receptor subunit TctC</fullName>
    </submittedName>
</protein>
<accession>A0A2T4ZHG2</accession>
<dbReference type="AlphaFoldDB" id="A0A2T4ZHG2"/>
<dbReference type="Proteomes" id="UP000241808">
    <property type="component" value="Unassembled WGS sequence"/>
</dbReference>
<dbReference type="Gene3D" id="3.40.190.150">
    <property type="entry name" value="Bordetella uptake gene, domain 1"/>
    <property type="match status" value="1"/>
</dbReference>
<proteinExistence type="inferred from homology"/>
<evidence type="ECO:0000256" key="1">
    <source>
        <dbReference type="ARBA" id="ARBA00006987"/>
    </source>
</evidence>